<dbReference type="GeneID" id="101839195"/>
<dbReference type="PROSITE" id="PS00282">
    <property type="entry name" value="KAZAL_1"/>
    <property type="match status" value="1"/>
</dbReference>
<feature type="chain" id="PRO_5046803725" evidence="8">
    <location>
        <begin position="23"/>
        <end position="78"/>
    </location>
</feature>
<dbReference type="InterPro" id="IPR001239">
    <property type="entry name" value="Prot_inh_Kazal-m"/>
</dbReference>
<feature type="domain" description="Kazal-like" evidence="9">
    <location>
        <begin position="25"/>
        <end position="78"/>
    </location>
</feature>
<comment type="function">
    <text evidence="6">In the male reproductive tract, binds to sperm heads where it modulates sperm capacitance by inhibiting calcium uptake and nitrogen oxide (NO) production.</text>
</comment>
<dbReference type="Gene3D" id="3.30.60.30">
    <property type="match status" value="1"/>
</dbReference>
<dbReference type="InterPro" id="IPR036058">
    <property type="entry name" value="Kazal_dom_sf"/>
</dbReference>
<dbReference type="SMART" id="SM00280">
    <property type="entry name" value="KAZAL"/>
    <property type="match status" value="1"/>
</dbReference>
<dbReference type="CDD" id="cd01327">
    <property type="entry name" value="KAZAL_PSTI"/>
    <property type="match status" value="1"/>
</dbReference>
<evidence type="ECO:0000256" key="8">
    <source>
        <dbReference type="SAM" id="SignalP"/>
    </source>
</evidence>
<comment type="subcellular location">
    <subcellularLocation>
        <location evidence="1">Secreted</location>
    </subcellularLocation>
</comment>
<dbReference type="Proteomes" id="UP000886700">
    <property type="component" value="Unplaced"/>
</dbReference>
<feature type="signal peptide" evidence="8">
    <location>
        <begin position="1"/>
        <end position="22"/>
    </location>
</feature>
<reference evidence="11" key="1">
    <citation type="submission" date="2025-08" db="UniProtKB">
        <authorList>
            <consortium name="RefSeq"/>
        </authorList>
    </citation>
    <scope>IDENTIFICATION</scope>
    <source>
        <tissue evidence="11">Liver</tissue>
    </source>
</reference>
<dbReference type="GO" id="GO:0004867">
    <property type="term" value="F:serine-type endopeptidase inhibitor activity"/>
    <property type="evidence" value="ECO:0007669"/>
    <property type="project" value="UniProtKB-KW"/>
</dbReference>
<keyword evidence="8" id="KW-0732">Signal</keyword>
<dbReference type="PROSITE" id="PS51465">
    <property type="entry name" value="KAZAL_2"/>
    <property type="match status" value="1"/>
</dbReference>
<evidence type="ECO:0000313" key="10">
    <source>
        <dbReference type="Proteomes" id="UP000886700"/>
    </source>
</evidence>
<keyword evidence="2" id="KW-0964">Secreted</keyword>
<dbReference type="PANTHER" id="PTHR21312:SF27">
    <property type="entry name" value="SERINE PROTEASE INHIBITOR KAZAL-TYPE 1"/>
    <property type="match status" value="1"/>
</dbReference>
<organism evidence="10 11">
    <name type="scientific">Mesocricetus auratus</name>
    <name type="common">Golden hamster</name>
    <dbReference type="NCBI Taxonomy" id="10036"/>
    <lineage>
        <taxon>Eukaryota</taxon>
        <taxon>Metazoa</taxon>
        <taxon>Chordata</taxon>
        <taxon>Craniata</taxon>
        <taxon>Vertebrata</taxon>
        <taxon>Euteleostomi</taxon>
        <taxon>Mammalia</taxon>
        <taxon>Eutheria</taxon>
        <taxon>Euarchontoglires</taxon>
        <taxon>Glires</taxon>
        <taxon>Rodentia</taxon>
        <taxon>Myomorpha</taxon>
        <taxon>Muroidea</taxon>
        <taxon>Cricetidae</taxon>
        <taxon>Cricetinae</taxon>
        <taxon>Mesocricetus</taxon>
    </lineage>
</organism>
<dbReference type="PANTHER" id="PTHR21312">
    <property type="entry name" value="SERINE PROTEASE INHIBITOR"/>
    <property type="match status" value="1"/>
</dbReference>
<protein>
    <submittedName>
        <fullName evidence="11">Serine protease inhibitor Kazal-type 1</fullName>
    </submittedName>
</protein>
<evidence type="ECO:0000256" key="7">
    <source>
        <dbReference type="ARBA" id="ARBA00046050"/>
    </source>
</evidence>
<evidence type="ECO:0000256" key="3">
    <source>
        <dbReference type="ARBA" id="ARBA00022690"/>
    </source>
</evidence>
<comment type="function">
    <text evidence="7">Serine protease inhibitor which exhibits anti-trypsin activity. In the pancreas, protects against trypsin-catalyzed premature activation of zymogens.</text>
</comment>
<proteinExistence type="predicted"/>
<evidence type="ECO:0000256" key="1">
    <source>
        <dbReference type="ARBA" id="ARBA00004613"/>
    </source>
</evidence>
<dbReference type="SUPFAM" id="SSF100895">
    <property type="entry name" value="Kazal-type serine protease inhibitors"/>
    <property type="match status" value="1"/>
</dbReference>
<dbReference type="RefSeq" id="XP_040597925.1">
    <property type="nucleotide sequence ID" value="XM_040741991.1"/>
</dbReference>
<name>A0ABM2X4W4_MESAU</name>
<evidence type="ECO:0000256" key="6">
    <source>
        <dbReference type="ARBA" id="ARBA00037363"/>
    </source>
</evidence>
<evidence type="ECO:0000256" key="5">
    <source>
        <dbReference type="ARBA" id="ARBA00023157"/>
    </source>
</evidence>
<evidence type="ECO:0000256" key="4">
    <source>
        <dbReference type="ARBA" id="ARBA00022900"/>
    </source>
</evidence>
<dbReference type="Pfam" id="PF00050">
    <property type="entry name" value="Kazal_1"/>
    <property type="match status" value="1"/>
</dbReference>
<dbReference type="PRINTS" id="PR00290">
    <property type="entry name" value="KAZALINHBTR"/>
</dbReference>
<accession>A0ABM2X4W4</accession>
<dbReference type="InterPro" id="IPR002350">
    <property type="entry name" value="Kazal_dom"/>
</dbReference>
<evidence type="ECO:0000313" key="11">
    <source>
        <dbReference type="RefSeq" id="XP_040597925.1"/>
    </source>
</evidence>
<evidence type="ECO:0000256" key="2">
    <source>
        <dbReference type="ARBA" id="ARBA00022525"/>
    </source>
</evidence>
<keyword evidence="4 11" id="KW-0722">Serine protease inhibitor</keyword>
<gene>
    <name evidence="11" type="primary">Spink1</name>
</gene>
<keyword evidence="3 11" id="KW-0646">Protease inhibitor</keyword>
<keyword evidence="10" id="KW-1185">Reference proteome</keyword>
<evidence type="ECO:0000259" key="9">
    <source>
        <dbReference type="PROSITE" id="PS51465"/>
    </source>
</evidence>
<keyword evidence="5" id="KW-1015">Disulfide bond</keyword>
<sequence length="78" mass="8327">MKAVIVFLSAMVLLSLAGNTSANLVGRKASCNDALGGCPRMYDPVCGMDGVTYPNECTLCSENRKRQVPVLIKNYGPC</sequence>